<reference evidence="1" key="1">
    <citation type="journal article" date="2023" name="Insect Mol. Biol.">
        <title>Genome sequencing provides insights into the evolution of gene families encoding plant cell wall-degrading enzymes in longhorned beetles.</title>
        <authorList>
            <person name="Shin N.R."/>
            <person name="Okamura Y."/>
            <person name="Kirsch R."/>
            <person name="Pauchet Y."/>
        </authorList>
    </citation>
    <scope>NUCLEOTIDE SEQUENCE</scope>
    <source>
        <strain evidence="1">RBIC_L_NR</strain>
    </source>
</reference>
<evidence type="ECO:0000313" key="2">
    <source>
        <dbReference type="Proteomes" id="UP001162156"/>
    </source>
</evidence>
<evidence type="ECO:0000313" key="1">
    <source>
        <dbReference type="EMBL" id="KAJ8956420.1"/>
    </source>
</evidence>
<organism evidence="1 2">
    <name type="scientific">Rhamnusium bicolor</name>
    <dbReference type="NCBI Taxonomy" id="1586634"/>
    <lineage>
        <taxon>Eukaryota</taxon>
        <taxon>Metazoa</taxon>
        <taxon>Ecdysozoa</taxon>
        <taxon>Arthropoda</taxon>
        <taxon>Hexapoda</taxon>
        <taxon>Insecta</taxon>
        <taxon>Pterygota</taxon>
        <taxon>Neoptera</taxon>
        <taxon>Endopterygota</taxon>
        <taxon>Coleoptera</taxon>
        <taxon>Polyphaga</taxon>
        <taxon>Cucujiformia</taxon>
        <taxon>Chrysomeloidea</taxon>
        <taxon>Cerambycidae</taxon>
        <taxon>Lepturinae</taxon>
        <taxon>Rhagiini</taxon>
        <taxon>Rhamnusium</taxon>
    </lineage>
</organism>
<accession>A0AAV8YXH6</accession>
<name>A0AAV8YXH6_9CUCU</name>
<dbReference type="Proteomes" id="UP001162156">
    <property type="component" value="Unassembled WGS sequence"/>
</dbReference>
<sequence length="109" mass="12844">MTGTVPVDPYRATLPEYEVVNFIINSSFTQSLRSYYELYGEVPQREIYKDRVWPIPSDFIPYDVFSKPYDSIVELPKAPPEILTKSKFDLKAKQEEVERLEREFAEEDD</sequence>
<proteinExistence type="predicted"/>
<gene>
    <name evidence="1" type="ORF">NQ314_006748</name>
</gene>
<dbReference type="EMBL" id="JANEYF010001822">
    <property type="protein sequence ID" value="KAJ8956420.1"/>
    <property type="molecule type" value="Genomic_DNA"/>
</dbReference>
<dbReference type="AlphaFoldDB" id="A0AAV8YXH6"/>
<comment type="caution">
    <text evidence="1">The sequence shown here is derived from an EMBL/GenBank/DDBJ whole genome shotgun (WGS) entry which is preliminary data.</text>
</comment>
<protein>
    <submittedName>
        <fullName evidence="1">Uncharacterized protein</fullName>
    </submittedName>
</protein>
<keyword evidence="2" id="KW-1185">Reference proteome</keyword>